<name>A0AAV2Q7T8_MEGNR</name>
<feature type="non-terminal residue" evidence="1">
    <location>
        <position position="1"/>
    </location>
</feature>
<dbReference type="InterPro" id="IPR016187">
    <property type="entry name" value="CTDL_fold"/>
</dbReference>
<evidence type="ECO:0000313" key="2">
    <source>
        <dbReference type="Proteomes" id="UP001497623"/>
    </source>
</evidence>
<proteinExistence type="predicted"/>
<accession>A0AAV2Q7T8</accession>
<dbReference type="EMBL" id="CAXKWB010004569">
    <property type="protein sequence ID" value="CAL4074233.1"/>
    <property type="molecule type" value="Genomic_DNA"/>
</dbReference>
<dbReference type="SUPFAM" id="SSF56436">
    <property type="entry name" value="C-type lectin-like"/>
    <property type="match status" value="1"/>
</dbReference>
<dbReference type="AlphaFoldDB" id="A0AAV2Q7T8"/>
<comment type="caution">
    <text evidence="1">The sequence shown here is derived from an EMBL/GenBank/DDBJ whole genome shotgun (WGS) entry which is preliminary data.</text>
</comment>
<organism evidence="1 2">
    <name type="scientific">Meganyctiphanes norvegica</name>
    <name type="common">Northern krill</name>
    <name type="synonym">Thysanopoda norvegica</name>
    <dbReference type="NCBI Taxonomy" id="48144"/>
    <lineage>
        <taxon>Eukaryota</taxon>
        <taxon>Metazoa</taxon>
        <taxon>Ecdysozoa</taxon>
        <taxon>Arthropoda</taxon>
        <taxon>Crustacea</taxon>
        <taxon>Multicrustacea</taxon>
        <taxon>Malacostraca</taxon>
        <taxon>Eumalacostraca</taxon>
        <taxon>Eucarida</taxon>
        <taxon>Euphausiacea</taxon>
        <taxon>Euphausiidae</taxon>
        <taxon>Meganyctiphanes</taxon>
    </lineage>
</organism>
<feature type="non-terminal residue" evidence="1">
    <location>
        <position position="148"/>
    </location>
</feature>
<keyword evidence="2" id="KW-1185">Reference proteome</keyword>
<reference evidence="1 2" key="1">
    <citation type="submission" date="2024-05" db="EMBL/GenBank/DDBJ databases">
        <authorList>
            <person name="Wallberg A."/>
        </authorList>
    </citation>
    <scope>NUCLEOTIDE SEQUENCE [LARGE SCALE GENOMIC DNA]</scope>
</reference>
<sequence>GDVPVWLNARSDGTKFVWQDTKTEINRNDNLWLKGDPTSIFDPIWHYLDERISWQHCLNLAVLLENWSERPRRVYASSTCNTRLYTLCEDCLVGFMRVEGSPQCFKLLNDTTRHWWGAQRACLDANLQLAIPSDDVAVALRNKIIDKY</sequence>
<evidence type="ECO:0008006" key="3">
    <source>
        <dbReference type="Google" id="ProtNLM"/>
    </source>
</evidence>
<dbReference type="Proteomes" id="UP001497623">
    <property type="component" value="Unassembled WGS sequence"/>
</dbReference>
<gene>
    <name evidence="1" type="ORF">MNOR_LOCUS9447</name>
</gene>
<evidence type="ECO:0000313" key="1">
    <source>
        <dbReference type="EMBL" id="CAL4074233.1"/>
    </source>
</evidence>
<protein>
    <recommendedName>
        <fullName evidence="3">C-type lectin domain-containing protein</fullName>
    </recommendedName>
</protein>